<keyword evidence="6" id="KW-0067">ATP-binding</keyword>
<keyword evidence="7" id="KW-0812">Transmembrane</keyword>
<keyword evidence="10" id="KW-1185">Reference proteome</keyword>
<evidence type="ECO:0000259" key="8">
    <source>
        <dbReference type="PROSITE" id="PS50885"/>
    </source>
</evidence>
<dbReference type="Gene3D" id="6.10.340.10">
    <property type="match status" value="1"/>
</dbReference>
<dbReference type="InterPro" id="IPR050980">
    <property type="entry name" value="2C_sensor_his_kinase"/>
</dbReference>
<evidence type="ECO:0000256" key="6">
    <source>
        <dbReference type="ARBA" id="ARBA00022840"/>
    </source>
</evidence>
<dbReference type="SMART" id="SM00304">
    <property type="entry name" value="HAMP"/>
    <property type="match status" value="1"/>
</dbReference>
<comment type="catalytic activity">
    <reaction evidence="1">
        <text>ATP + protein L-histidine = ADP + protein N-phospho-L-histidine.</text>
        <dbReference type="EC" id="2.7.13.3"/>
    </reaction>
</comment>
<dbReference type="InterPro" id="IPR021796">
    <property type="entry name" value="Tll0287-like_dom"/>
</dbReference>
<proteinExistence type="predicted"/>
<evidence type="ECO:0000256" key="2">
    <source>
        <dbReference type="ARBA" id="ARBA00012438"/>
    </source>
</evidence>
<evidence type="ECO:0000256" key="5">
    <source>
        <dbReference type="ARBA" id="ARBA00022777"/>
    </source>
</evidence>
<dbReference type="SUPFAM" id="SSF158472">
    <property type="entry name" value="HAMP domain-like"/>
    <property type="match status" value="1"/>
</dbReference>
<gene>
    <name evidence="9" type="ORF">AMOR_41970</name>
</gene>
<evidence type="ECO:0000313" key="10">
    <source>
        <dbReference type="Proteomes" id="UP001162891"/>
    </source>
</evidence>
<dbReference type="CDD" id="cd06225">
    <property type="entry name" value="HAMP"/>
    <property type="match status" value="1"/>
</dbReference>
<dbReference type="EMBL" id="AP025591">
    <property type="protein sequence ID" value="BDG05201.1"/>
    <property type="molecule type" value="Genomic_DNA"/>
</dbReference>
<keyword evidence="4" id="KW-0547">Nucleotide-binding</keyword>
<dbReference type="RefSeq" id="WP_248353781.1">
    <property type="nucleotide sequence ID" value="NZ_AP025591.1"/>
</dbReference>
<organism evidence="9 10">
    <name type="scientific">Anaeromyxobacter oryzae</name>
    <dbReference type="NCBI Taxonomy" id="2918170"/>
    <lineage>
        <taxon>Bacteria</taxon>
        <taxon>Pseudomonadati</taxon>
        <taxon>Myxococcota</taxon>
        <taxon>Myxococcia</taxon>
        <taxon>Myxococcales</taxon>
        <taxon>Cystobacterineae</taxon>
        <taxon>Anaeromyxobacteraceae</taxon>
        <taxon>Anaeromyxobacter</taxon>
    </lineage>
</organism>
<evidence type="ECO:0000313" key="9">
    <source>
        <dbReference type="EMBL" id="BDG05201.1"/>
    </source>
</evidence>
<dbReference type="Pfam" id="PF00672">
    <property type="entry name" value="HAMP"/>
    <property type="match status" value="1"/>
</dbReference>
<evidence type="ECO:0000256" key="4">
    <source>
        <dbReference type="ARBA" id="ARBA00022741"/>
    </source>
</evidence>
<sequence length="326" mass="36601">MRLLAKFSLIFVVVFGLGLGAAAYLFYGLLQRNARDQVLYSAQLMMDTALAMRSYTTNEVKPAITDMFEQRVKADQNDDVFRDLCAKRGFTAKRVFRPQTVPAYSATQMFNELRKKYPDYLYKEATLNPTNPRNRAVDWEEDLIKVFRNRPEMNLYDGERDTPFGRALFLAKPMRAASSCMECHSVPSAAPKEMVQLYGTNNGFGWKQGDVVAAQIVTVPVSLPVQMADHAFRRLLLSIVAVGLLTLLVLDALLYVTVIRPVSRFAARADEISKGQLDVPELPVRGKDEISVLAAAFNRMHRSVTAAMRMLEDEPEPPPGGEPDQE</sequence>
<dbReference type="PANTHER" id="PTHR44936:SF10">
    <property type="entry name" value="SENSOR PROTEIN RSTB"/>
    <property type="match status" value="1"/>
</dbReference>
<dbReference type="GO" id="GO:0016301">
    <property type="term" value="F:kinase activity"/>
    <property type="evidence" value="ECO:0007669"/>
    <property type="project" value="UniProtKB-KW"/>
</dbReference>
<accession>A0ABN6MW87</accession>
<name>A0ABN6MW87_9BACT</name>
<keyword evidence="7" id="KW-0472">Membrane</keyword>
<dbReference type="PANTHER" id="PTHR44936">
    <property type="entry name" value="SENSOR PROTEIN CREC"/>
    <property type="match status" value="1"/>
</dbReference>
<reference evidence="10" key="1">
    <citation type="journal article" date="2022" name="Int. J. Syst. Evol. Microbiol.">
        <title>Anaeromyxobacter oryzae sp. nov., Anaeromyxobacter diazotrophicus sp. nov. and Anaeromyxobacter paludicola sp. nov., isolated from paddy soils.</title>
        <authorList>
            <person name="Itoh H."/>
            <person name="Xu Z."/>
            <person name="Mise K."/>
            <person name="Masuda Y."/>
            <person name="Ushijima N."/>
            <person name="Hayakawa C."/>
            <person name="Shiratori Y."/>
            <person name="Senoo K."/>
        </authorList>
    </citation>
    <scope>NUCLEOTIDE SEQUENCE [LARGE SCALE GENOMIC DNA]</scope>
    <source>
        <strain evidence="10">Red232</strain>
    </source>
</reference>
<feature type="transmembrane region" description="Helical" evidence="7">
    <location>
        <begin position="7"/>
        <end position="27"/>
    </location>
</feature>
<dbReference type="EC" id="2.7.13.3" evidence="2"/>
<dbReference type="Proteomes" id="UP001162891">
    <property type="component" value="Chromosome"/>
</dbReference>
<dbReference type="InterPro" id="IPR003660">
    <property type="entry name" value="HAMP_dom"/>
</dbReference>
<dbReference type="PROSITE" id="PS50885">
    <property type="entry name" value="HAMP"/>
    <property type="match status" value="1"/>
</dbReference>
<feature type="transmembrane region" description="Helical" evidence="7">
    <location>
        <begin position="235"/>
        <end position="258"/>
    </location>
</feature>
<evidence type="ECO:0000256" key="3">
    <source>
        <dbReference type="ARBA" id="ARBA00022679"/>
    </source>
</evidence>
<feature type="domain" description="HAMP" evidence="8">
    <location>
        <begin position="256"/>
        <end position="309"/>
    </location>
</feature>
<evidence type="ECO:0000256" key="1">
    <source>
        <dbReference type="ARBA" id="ARBA00000085"/>
    </source>
</evidence>
<keyword evidence="3" id="KW-0808">Transferase</keyword>
<keyword evidence="7" id="KW-1133">Transmembrane helix</keyword>
<protein>
    <recommendedName>
        <fullName evidence="2">histidine kinase</fullName>
        <ecNumber evidence="2">2.7.13.3</ecNumber>
    </recommendedName>
</protein>
<dbReference type="Pfam" id="PF11845">
    <property type="entry name" value="Tll0287-like"/>
    <property type="match status" value="1"/>
</dbReference>
<evidence type="ECO:0000256" key="7">
    <source>
        <dbReference type="SAM" id="Phobius"/>
    </source>
</evidence>
<keyword evidence="5 9" id="KW-0418">Kinase</keyword>